<dbReference type="RefSeq" id="XP_040666597.1">
    <property type="nucleotide sequence ID" value="XM_040812140.1"/>
</dbReference>
<proteinExistence type="predicted"/>
<dbReference type="InterPro" id="IPR032710">
    <property type="entry name" value="NTF2-like_dom_sf"/>
</dbReference>
<dbReference type="Gene3D" id="3.10.450.50">
    <property type="match status" value="1"/>
</dbReference>
<feature type="domain" description="SnoaL-like" evidence="1">
    <location>
        <begin position="23"/>
        <end position="126"/>
    </location>
</feature>
<dbReference type="Proteomes" id="UP000184073">
    <property type="component" value="Unassembled WGS sequence"/>
</dbReference>
<dbReference type="EMBL" id="KV878127">
    <property type="protein sequence ID" value="OJJ00835.1"/>
    <property type="molecule type" value="Genomic_DNA"/>
</dbReference>
<dbReference type="PANTHER" id="PTHR41252:SF1">
    <property type="entry name" value="BLR2505 PROTEIN"/>
    <property type="match status" value="1"/>
</dbReference>
<sequence length="147" mass="16684">MAQREMPIEQTLLSKEDIHAIFKPLSDGDMATFFDNVADDVDWTVKGTFFQIAGHYTSKAELARAMSVLNTVWATPLKLVVTHILWDGSRAAVELKAEDTYCRNGLPFTNEYAWICRFNAENKIVELRAYMDTDFVTQAIAQNTQVD</sequence>
<dbReference type="InterPro" id="IPR037401">
    <property type="entry name" value="SnoaL-like"/>
</dbReference>
<dbReference type="AlphaFoldDB" id="A0A1L9PHA2"/>
<dbReference type="STRING" id="1036611.A0A1L9PHA2"/>
<dbReference type="OrthoDB" id="10264449at2759"/>
<keyword evidence="3" id="KW-1185">Reference proteome</keyword>
<dbReference type="Pfam" id="PF12680">
    <property type="entry name" value="SnoaL_2"/>
    <property type="match status" value="1"/>
</dbReference>
<protein>
    <recommendedName>
        <fullName evidence="1">SnoaL-like domain-containing protein</fullName>
    </recommendedName>
</protein>
<dbReference type="VEuPathDB" id="FungiDB:ASPVEDRAFT_40347"/>
<evidence type="ECO:0000259" key="1">
    <source>
        <dbReference type="Pfam" id="PF12680"/>
    </source>
</evidence>
<dbReference type="GeneID" id="63727651"/>
<reference evidence="3" key="1">
    <citation type="journal article" date="2017" name="Genome Biol.">
        <title>Comparative genomics reveals high biological diversity and specific adaptations in the industrially and medically important fungal genus Aspergillus.</title>
        <authorList>
            <person name="de Vries R.P."/>
            <person name="Riley R."/>
            <person name="Wiebenga A."/>
            <person name="Aguilar-Osorio G."/>
            <person name="Amillis S."/>
            <person name="Uchima C.A."/>
            <person name="Anderluh G."/>
            <person name="Asadollahi M."/>
            <person name="Askin M."/>
            <person name="Barry K."/>
            <person name="Battaglia E."/>
            <person name="Bayram O."/>
            <person name="Benocci T."/>
            <person name="Braus-Stromeyer S.A."/>
            <person name="Caldana C."/>
            <person name="Canovas D."/>
            <person name="Cerqueira G.C."/>
            <person name="Chen F."/>
            <person name="Chen W."/>
            <person name="Choi C."/>
            <person name="Clum A."/>
            <person name="Dos Santos R.A."/>
            <person name="Damasio A.R."/>
            <person name="Diallinas G."/>
            <person name="Emri T."/>
            <person name="Fekete E."/>
            <person name="Flipphi M."/>
            <person name="Freyberg S."/>
            <person name="Gallo A."/>
            <person name="Gournas C."/>
            <person name="Habgood R."/>
            <person name="Hainaut M."/>
            <person name="Harispe M.L."/>
            <person name="Henrissat B."/>
            <person name="Hilden K.S."/>
            <person name="Hope R."/>
            <person name="Hossain A."/>
            <person name="Karabika E."/>
            <person name="Karaffa L."/>
            <person name="Karanyi Z."/>
            <person name="Krasevec N."/>
            <person name="Kuo A."/>
            <person name="Kusch H."/>
            <person name="LaButti K."/>
            <person name="Lagendijk E.L."/>
            <person name="Lapidus A."/>
            <person name="Levasseur A."/>
            <person name="Lindquist E."/>
            <person name="Lipzen A."/>
            <person name="Logrieco A.F."/>
            <person name="MacCabe A."/>
            <person name="Maekelae M.R."/>
            <person name="Malavazi I."/>
            <person name="Melin P."/>
            <person name="Meyer V."/>
            <person name="Mielnichuk N."/>
            <person name="Miskei M."/>
            <person name="Molnar A.P."/>
            <person name="Mule G."/>
            <person name="Ngan C.Y."/>
            <person name="Orejas M."/>
            <person name="Orosz E."/>
            <person name="Ouedraogo J.P."/>
            <person name="Overkamp K.M."/>
            <person name="Park H.-S."/>
            <person name="Perrone G."/>
            <person name="Piumi F."/>
            <person name="Punt P.J."/>
            <person name="Ram A.F."/>
            <person name="Ramon A."/>
            <person name="Rauscher S."/>
            <person name="Record E."/>
            <person name="Riano-Pachon D.M."/>
            <person name="Robert V."/>
            <person name="Roehrig J."/>
            <person name="Ruller R."/>
            <person name="Salamov A."/>
            <person name="Salih N.S."/>
            <person name="Samson R.A."/>
            <person name="Sandor E."/>
            <person name="Sanguinetti M."/>
            <person name="Schuetze T."/>
            <person name="Sepcic K."/>
            <person name="Shelest E."/>
            <person name="Sherlock G."/>
            <person name="Sophianopoulou V."/>
            <person name="Squina F.M."/>
            <person name="Sun H."/>
            <person name="Susca A."/>
            <person name="Todd R.B."/>
            <person name="Tsang A."/>
            <person name="Unkles S.E."/>
            <person name="van de Wiele N."/>
            <person name="van Rossen-Uffink D."/>
            <person name="Oliveira J.V."/>
            <person name="Vesth T.C."/>
            <person name="Visser J."/>
            <person name="Yu J.-H."/>
            <person name="Zhou M."/>
            <person name="Andersen M.R."/>
            <person name="Archer D.B."/>
            <person name="Baker S.E."/>
            <person name="Benoit I."/>
            <person name="Brakhage A.A."/>
            <person name="Braus G.H."/>
            <person name="Fischer R."/>
            <person name="Frisvad J.C."/>
            <person name="Goldman G.H."/>
            <person name="Houbraken J."/>
            <person name="Oakley B."/>
            <person name="Pocsi I."/>
            <person name="Scazzocchio C."/>
            <person name="Seiboth B."/>
            <person name="vanKuyk P.A."/>
            <person name="Wortman J."/>
            <person name="Dyer P.S."/>
            <person name="Grigoriev I.V."/>
        </authorList>
    </citation>
    <scope>NUCLEOTIDE SEQUENCE [LARGE SCALE GENOMIC DNA]</scope>
    <source>
        <strain evidence="3">CBS 583.65</strain>
    </source>
</reference>
<accession>A0A1L9PHA2</accession>
<organism evidence="2 3">
    <name type="scientific">Aspergillus versicolor CBS 583.65</name>
    <dbReference type="NCBI Taxonomy" id="1036611"/>
    <lineage>
        <taxon>Eukaryota</taxon>
        <taxon>Fungi</taxon>
        <taxon>Dikarya</taxon>
        <taxon>Ascomycota</taxon>
        <taxon>Pezizomycotina</taxon>
        <taxon>Eurotiomycetes</taxon>
        <taxon>Eurotiomycetidae</taxon>
        <taxon>Eurotiales</taxon>
        <taxon>Aspergillaceae</taxon>
        <taxon>Aspergillus</taxon>
        <taxon>Aspergillus subgen. Nidulantes</taxon>
    </lineage>
</organism>
<name>A0A1L9PHA2_ASPVE</name>
<dbReference type="PANTHER" id="PTHR41252">
    <property type="entry name" value="BLR2505 PROTEIN"/>
    <property type="match status" value="1"/>
</dbReference>
<dbReference type="SUPFAM" id="SSF54427">
    <property type="entry name" value="NTF2-like"/>
    <property type="match status" value="1"/>
</dbReference>
<evidence type="ECO:0000313" key="2">
    <source>
        <dbReference type="EMBL" id="OJJ00835.1"/>
    </source>
</evidence>
<evidence type="ECO:0000313" key="3">
    <source>
        <dbReference type="Proteomes" id="UP000184073"/>
    </source>
</evidence>
<gene>
    <name evidence="2" type="ORF">ASPVEDRAFT_40347</name>
</gene>